<feature type="region of interest" description="Disordered" evidence="1">
    <location>
        <begin position="69"/>
        <end position="89"/>
    </location>
</feature>
<proteinExistence type="predicted"/>
<comment type="caution">
    <text evidence="2">The sequence shown here is derived from an EMBL/GenBank/DDBJ whole genome shotgun (WGS) entry which is preliminary data.</text>
</comment>
<evidence type="ECO:0000256" key="1">
    <source>
        <dbReference type="SAM" id="MobiDB-lite"/>
    </source>
</evidence>
<reference evidence="2" key="1">
    <citation type="submission" date="2019-08" db="EMBL/GenBank/DDBJ databases">
        <title>The genome of the North American firefly Photinus pyralis.</title>
        <authorList>
            <consortium name="Photinus pyralis genome working group"/>
            <person name="Fallon T.R."/>
            <person name="Sander Lower S.E."/>
            <person name="Weng J.-K."/>
        </authorList>
    </citation>
    <scope>NUCLEOTIDE SEQUENCE</scope>
    <source>
        <strain evidence="2">TRF0915ILg1</strain>
        <tissue evidence="2">Whole body</tissue>
    </source>
</reference>
<evidence type="ECO:0000313" key="2">
    <source>
        <dbReference type="EMBL" id="KAF2905676.1"/>
    </source>
</evidence>
<evidence type="ECO:0000313" key="3">
    <source>
        <dbReference type="Proteomes" id="UP000801492"/>
    </source>
</evidence>
<dbReference type="EMBL" id="VTPC01000472">
    <property type="protein sequence ID" value="KAF2905676.1"/>
    <property type="molecule type" value="Genomic_DNA"/>
</dbReference>
<protein>
    <submittedName>
        <fullName evidence="2">Uncharacterized protein</fullName>
    </submittedName>
</protein>
<accession>A0A8K0DLR5</accession>
<gene>
    <name evidence="2" type="ORF">ILUMI_00497</name>
</gene>
<dbReference type="Proteomes" id="UP000801492">
    <property type="component" value="Unassembled WGS sequence"/>
</dbReference>
<dbReference type="AlphaFoldDB" id="A0A8K0DLR5"/>
<keyword evidence="3" id="KW-1185">Reference proteome</keyword>
<feature type="compositionally biased region" description="Acidic residues" evidence="1">
    <location>
        <begin position="80"/>
        <end position="89"/>
    </location>
</feature>
<sequence>MSESDKSLDENLATKGPNEIGNQRLTAGLIPDLAYKKLIKIKDKKLENIKFLVTHIKQTDQEFYKILSDHSTEKSKGDDALESDAEEYE</sequence>
<feature type="compositionally biased region" description="Basic and acidic residues" evidence="1">
    <location>
        <begin position="69"/>
        <end position="79"/>
    </location>
</feature>
<organism evidence="2 3">
    <name type="scientific">Ignelater luminosus</name>
    <name type="common">Cucubano</name>
    <name type="synonym">Pyrophorus luminosus</name>
    <dbReference type="NCBI Taxonomy" id="2038154"/>
    <lineage>
        <taxon>Eukaryota</taxon>
        <taxon>Metazoa</taxon>
        <taxon>Ecdysozoa</taxon>
        <taxon>Arthropoda</taxon>
        <taxon>Hexapoda</taxon>
        <taxon>Insecta</taxon>
        <taxon>Pterygota</taxon>
        <taxon>Neoptera</taxon>
        <taxon>Endopterygota</taxon>
        <taxon>Coleoptera</taxon>
        <taxon>Polyphaga</taxon>
        <taxon>Elateriformia</taxon>
        <taxon>Elateroidea</taxon>
        <taxon>Elateridae</taxon>
        <taxon>Agrypninae</taxon>
        <taxon>Pyrophorini</taxon>
        <taxon>Ignelater</taxon>
    </lineage>
</organism>
<name>A0A8K0DLR5_IGNLU</name>
<feature type="region of interest" description="Disordered" evidence="1">
    <location>
        <begin position="1"/>
        <end position="21"/>
    </location>
</feature>